<organism evidence="8 9">
    <name type="scientific">Filimonas lacunae</name>
    <dbReference type="NCBI Taxonomy" id="477680"/>
    <lineage>
        <taxon>Bacteria</taxon>
        <taxon>Pseudomonadati</taxon>
        <taxon>Bacteroidota</taxon>
        <taxon>Chitinophagia</taxon>
        <taxon>Chitinophagales</taxon>
        <taxon>Chitinophagaceae</taxon>
        <taxon>Filimonas</taxon>
    </lineage>
</organism>
<dbReference type="Proteomes" id="UP000186917">
    <property type="component" value="Unassembled WGS sequence"/>
</dbReference>
<dbReference type="GO" id="GO:0009279">
    <property type="term" value="C:cell outer membrane"/>
    <property type="evidence" value="ECO:0007669"/>
    <property type="project" value="UniProtKB-SubCell"/>
</dbReference>
<dbReference type="InterPro" id="IPR012944">
    <property type="entry name" value="SusD_RagB_dom"/>
</dbReference>
<dbReference type="InterPro" id="IPR033985">
    <property type="entry name" value="SusD-like_N"/>
</dbReference>
<evidence type="ECO:0000259" key="7">
    <source>
        <dbReference type="Pfam" id="PF14322"/>
    </source>
</evidence>
<evidence type="ECO:0000259" key="6">
    <source>
        <dbReference type="Pfam" id="PF07980"/>
    </source>
</evidence>
<keyword evidence="5" id="KW-0998">Cell outer membrane</keyword>
<dbReference type="Gene3D" id="1.25.40.390">
    <property type="match status" value="1"/>
</dbReference>
<dbReference type="Pfam" id="PF14322">
    <property type="entry name" value="SusD-like_3"/>
    <property type="match status" value="1"/>
</dbReference>
<dbReference type="STRING" id="477680.SAMN05421788_105259"/>
<feature type="domain" description="RagB/SusD" evidence="6">
    <location>
        <begin position="338"/>
        <end position="446"/>
    </location>
</feature>
<protein>
    <submittedName>
        <fullName evidence="8">SusD family protein</fullName>
    </submittedName>
</protein>
<evidence type="ECO:0000256" key="1">
    <source>
        <dbReference type="ARBA" id="ARBA00004442"/>
    </source>
</evidence>
<keyword evidence="3" id="KW-0732">Signal</keyword>
<comment type="similarity">
    <text evidence="2">Belongs to the SusD family.</text>
</comment>
<evidence type="ECO:0000256" key="2">
    <source>
        <dbReference type="ARBA" id="ARBA00006275"/>
    </source>
</evidence>
<dbReference type="EMBL" id="FTOR01000005">
    <property type="protein sequence ID" value="SIT22218.1"/>
    <property type="molecule type" value="Genomic_DNA"/>
</dbReference>
<name>A0A1N7QHB6_9BACT</name>
<reference evidence="9" key="1">
    <citation type="submission" date="2017-01" db="EMBL/GenBank/DDBJ databases">
        <authorList>
            <person name="Varghese N."/>
            <person name="Submissions S."/>
        </authorList>
    </citation>
    <scope>NUCLEOTIDE SEQUENCE [LARGE SCALE GENOMIC DNA]</scope>
    <source>
        <strain evidence="9">DSM 21054</strain>
    </source>
</reference>
<evidence type="ECO:0000256" key="4">
    <source>
        <dbReference type="ARBA" id="ARBA00023136"/>
    </source>
</evidence>
<dbReference type="SUPFAM" id="SSF48452">
    <property type="entry name" value="TPR-like"/>
    <property type="match status" value="1"/>
</dbReference>
<dbReference type="AlphaFoldDB" id="A0A1N7QHB6"/>
<feature type="domain" description="SusD-like N-terminal" evidence="7">
    <location>
        <begin position="71"/>
        <end position="225"/>
    </location>
</feature>
<dbReference type="InterPro" id="IPR011990">
    <property type="entry name" value="TPR-like_helical_dom_sf"/>
</dbReference>
<evidence type="ECO:0000256" key="5">
    <source>
        <dbReference type="ARBA" id="ARBA00023237"/>
    </source>
</evidence>
<dbReference type="Pfam" id="PF07980">
    <property type="entry name" value="SusD_RagB"/>
    <property type="match status" value="1"/>
</dbReference>
<evidence type="ECO:0000313" key="9">
    <source>
        <dbReference type="Proteomes" id="UP000186917"/>
    </source>
</evidence>
<proteinExistence type="inferred from homology"/>
<gene>
    <name evidence="8" type="ORF">SAMN05421788_105259</name>
</gene>
<comment type="subcellular location">
    <subcellularLocation>
        <location evidence="1">Cell outer membrane</location>
    </subcellularLocation>
</comment>
<dbReference type="RefSeq" id="WP_084206314.1">
    <property type="nucleotide sequence ID" value="NZ_AP017422.1"/>
</dbReference>
<evidence type="ECO:0000313" key="8">
    <source>
        <dbReference type="EMBL" id="SIT22218.1"/>
    </source>
</evidence>
<dbReference type="PROSITE" id="PS51257">
    <property type="entry name" value="PROKAR_LIPOPROTEIN"/>
    <property type="match status" value="1"/>
</dbReference>
<dbReference type="OrthoDB" id="653598at2"/>
<keyword evidence="4" id="KW-0472">Membrane</keyword>
<keyword evidence="9" id="KW-1185">Reference proteome</keyword>
<sequence length="456" mass="51726">MKRTSILFIGAVLLWVGCRKDLLNEKPISTIVTPTTYEAFWSLLDNENVMDQSPMLSELSADDYYFVSDYWNKRSVLERNAYIWAKDIYEGNGEVYDWNAPYAQVLNCNVVLKGLEQLSADAGITLWKNTRGTALFKRCFAFFNLAQIFAPVYDSITANVALGIPLRFEPDVTSTTVRSTVEQTYQQIITDLKSASKLLSQTIPDKYTNRPSRAAAFALLSRVYLSMRRYEDAGKYADSSLQLFGSLIDYNSVNAGAFLPFAVDSPENIYNAYFAAPTMSSILPVLGEAIIDSSLYASYEVSDLRKAIFFSTGSGKIRRKNFYDGGVARLYTGLAVDEMVLNRAECNARLHYTEKAMDDMNWLMRNRYVNNLWPPPALSTVEEVLKFILTERRKELVMRGLRWIDLRRLNMEGAKIEPIRIINGNIHKLPPNSNLYTLPIPPDVISKTGIPQNIRD</sequence>
<evidence type="ECO:0000256" key="3">
    <source>
        <dbReference type="ARBA" id="ARBA00022729"/>
    </source>
</evidence>
<accession>A0A1N7QHB6</accession>